<protein>
    <recommendedName>
        <fullName evidence="3">DNA repair protein RecO</fullName>
    </recommendedName>
    <alternativeName>
        <fullName evidence="7">Recombination protein O</fullName>
    </alternativeName>
</protein>
<dbReference type="RefSeq" id="WP_377790598.1">
    <property type="nucleotide sequence ID" value="NZ_JBHLYQ010000183.1"/>
</dbReference>
<feature type="domain" description="DNA replication/recombination mediator RecO N-terminal" evidence="8">
    <location>
        <begin position="1"/>
        <end position="80"/>
    </location>
</feature>
<dbReference type="InterPro" id="IPR022572">
    <property type="entry name" value="DNA_rep/recomb_RecO_N"/>
</dbReference>
<dbReference type="PANTHER" id="PTHR33991:SF1">
    <property type="entry name" value="DNA REPAIR PROTEIN RECO"/>
    <property type="match status" value="1"/>
</dbReference>
<name>A0ABV6C6F1_9ACTN</name>
<comment type="similarity">
    <text evidence="2">Belongs to the RecO family.</text>
</comment>
<proteinExistence type="inferred from homology"/>
<dbReference type="InterPro" id="IPR003717">
    <property type="entry name" value="RecO"/>
</dbReference>
<evidence type="ECO:0000313" key="9">
    <source>
        <dbReference type="EMBL" id="MFC0082903.1"/>
    </source>
</evidence>
<dbReference type="InterPro" id="IPR037278">
    <property type="entry name" value="ARFGAP/RecO"/>
</dbReference>
<comment type="caution">
    <text evidence="9">The sequence shown here is derived from an EMBL/GenBank/DDBJ whole genome shotgun (WGS) entry which is preliminary data.</text>
</comment>
<evidence type="ECO:0000256" key="1">
    <source>
        <dbReference type="ARBA" id="ARBA00003065"/>
    </source>
</evidence>
<dbReference type="SUPFAM" id="SSF57863">
    <property type="entry name" value="ArfGap/RecO-like zinc finger"/>
    <property type="match status" value="1"/>
</dbReference>
<dbReference type="Gene3D" id="1.20.1440.120">
    <property type="entry name" value="Recombination protein O, C-terminal domain"/>
    <property type="match status" value="1"/>
</dbReference>
<feature type="non-terminal residue" evidence="9">
    <location>
        <position position="218"/>
    </location>
</feature>
<evidence type="ECO:0000256" key="7">
    <source>
        <dbReference type="ARBA" id="ARBA00033409"/>
    </source>
</evidence>
<dbReference type="Gene3D" id="2.40.50.140">
    <property type="entry name" value="Nucleic acid-binding proteins"/>
    <property type="match status" value="1"/>
</dbReference>
<evidence type="ECO:0000256" key="3">
    <source>
        <dbReference type="ARBA" id="ARBA00021310"/>
    </source>
</evidence>
<dbReference type="InterPro" id="IPR012340">
    <property type="entry name" value="NA-bd_OB-fold"/>
</dbReference>
<evidence type="ECO:0000256" key="4">
    <source>
        <dbReference type="ARBA" id="ARBA00022763"/>
    </source>
</evidence>
<comment type="function">
    <text evidence="1">Involved in DNA repair and RecF pathway recombination.</text>
</comment>
<dbReference type="Proteomes" id="UP001589788">
    <property type="component" value="Unassembled WGS sequence"/>
</dbReference>
<evidence type="ECO:0000256" key="2">
    <source>
        <dbReference type="ARBA" id="ARBA00007452"/>
    </source>
</evidence>
<accession>A0ABV6C6F1</accession>
<evidence type="ECO:0000313" key="10">
    <source>
        <dbReference type="Proteomes" id="UP001589788"/>
    </source>
</evidence>
<dbReference type="Pfam" id="PF02565">
    <property type="entry name" value="RecO_C"/>
    <property type="match status" value="1"/>
</dbReference>
<dbReference type="InterPro" id="IPR042242">
    <property type="entry name" value="RecO_C"/>
</dbReference>
<keyword evidence="4" id="KW-0227">DNA damage</keyword>
<keyword evidence="5" id="KW-0233">DNA recombination</keyword>
<sequence>MSHYRAEGVVLRSFRLGEADRVVVVATAEQGKVRAVAKGVRRTRSRWGGRLEPLTHVAVQCWRGRGELDTVTQAQVLHPYLGIRADLERTAKAFVLLEVADQLVQERHPTPLVASLVGALGVLEAEDPPLLVPAFLLRALALEGAAPQVVACSECGATDQLVAFDGPAGGVRCRAHASGRGLSGEALGLLQAVLGGQLRWALAQPAGPGVAEVAERAW</sequence>
<dbReference type="Gene3D" id="6.20.220.20">
    <property type="entry name" value="Recombination protein O, zinc-binding domain"/>
    <property type="match status" value="1"/>
</dbReference>
<reference evidence="9 10" key="1">
    <citation type="submission" date="2024-09" db="EMBL/GenBank/DDBJ databases">
        <authorList>
            <person name="Sun Q."/>
            <person name="Mori K."/>
        </authorList>
    </citation>
    <scope>NUCLEOTIDE SEQUENCE [LARGE SCALE GENOMIC DNA]</scope>
    <source>
        <strain evidence="9 10">JCM 15389</strain>
    </source>
</reference>
<evidence type="ECO:0000256" key="6">
    <source>
        <dbReference type="ARBA" id="ARBA00023204"/>
    </source>
</evidence>
<dbReference type="NCBIfam" id="TIGR00613">
    <property type="entry name" value="reco"/>
    <property type="match status" value="1"/>
</dbReference>
<dbReference type="PANTHER" id="PTHR33991">
    <property type="entry name" value="DNA REPAIR PROTEIN RECO"/>
    <property type="match status" value="1"/>
</dbReference>
<dbReference type="EMBL" id="JBHLYQ010000183">
    <property type="protein sequence ID" value="MFC0082903.1"/>
    <property type="molecule type" value="Genomic_DNA"/>
</dbReference>
<dbReference type="SUPFAM" id="SSF50249">
    <property type="entry name" value="Nucleic acid-binding proteins"/>
    <property type="match status" value="1"/>
</dbReference>
<gene>
    <name evidence="9" type="primary">recO</name>
    <name evidence="9" type="ORF">ACFFRE_12260</name>
</gene>
<keyword evidence="10" id="KW-1185">Reference proteome</keyword>
<keyword evidence="6" id="KW-0234">DNA repair</keyword>
<dbReference type="HAMAP" id="MF_00201">
    <property type="entry name" value="RecO"/>
    <property type="match status" value="1"/>
</dbReference>
<evidence type="ECO:0000259" key="8">
    <source>
        <dbReference type="Pfam" id="PF11967"/>
    </source>
</evidence>
<organism evidence="9 10">
    <name type="scientific">Aciditerrimonas ferrireducens</name>
    <dbReference type="NCBI Taxonomy" id="667306"/>
    <lineage>
        <taxon>Bacteria</taxon>
        <taxon>Bacillati</taxon>
        <taxon>Actinomycetota</taxon>
        <taxon>Acidimicrobiia</taxon>
        <taxon>Acidimicrobiales</taxon>
        <taxon>Acidimicrobiaceae</taxon>
        <taxon>Aciditerrimonas</taxon>
    </lineage>
</organism>
<dbReference type="Pfam" id="PF11967">
    <property type="entry name" value="RecO_N"/>
    <property type="match status" value="1"/>
</dbReference>
<evidence type="ECO:0000256" key="5">
    <source>
        <dbReference type="ARBA" id="ARBA00023172"/>
    </source>
</evidence>